<gene>
    <name evidence="1" type="ORF">CLUMA_CG007953</name>
</gene>
<protein>
    <submittedName>
        <fullName evidence="1">CLUMA_CG007953, isoform A</fullName>
    </submittedName>
</protein>
<evidence type="ECO:0000313" key="2">
    <source>
        <dbReference type="Proteomes" id="UP000183832"/>
    </source>
</evidence>
<reference evidence="1 2" key="1">
    <citation type="submission" date="2015-04" db="EMBL/GenBank/DDBJ databases">
        <authorList>
            <person name="Syromyatnikov M.Y."/>
            <person name="Popov V.N."/>
        </authorList>
    </citation>
    <scope>NUCLEOTIDE SEQUENCE [LARGE SCALE GENOMIC DNA]</scope>
</reference>
<evidence type="ECO:0000313" key="1">
    <source>
        <dbReference type="EMBL" id="CRK94446.1"/>
    </source>
</evidence>
<dbReference type="EMBL" id="CVRI01000038">
    <property type="protein sequence ID" value="CRK94446.1"/>
    <property type="molecule type" value="Genomic_DNA"/>
</dbReference>
<proteinExistence type="predicted"/>
<sequence>MASSNSYVFQATLNHLVAWLKDPFHSLCSILLRSNNCSGQRLRKALKLMFQAVSIMKYYSPSSASKTLIIFS</sequence>
<organism evidence="1 2">
    <name type="scientific">Clunio marinus</name>
    <dbReference type="NCBI Taxonomy" id="568069"/>
    <lineage>
        <taxon>Eukaryota</taxon>
        <taxon>Metazoa</taxon>
        <taxon>Ecdysozoa</taxon>
        <taxon>Arthropoda</taxon>
        <taxon>Hexapoda</taxon>
        <taxon>Insecta</taxon>
        <taxon>Pterygota</taxon>
        <taxon>Neoptera</taxon>
        <taxon>Endopterygota</taxon>
        <taxon>Diptera</taxon>
        <taxon>Nematocera</taxon>
        <taxon>Chironomoidea</taxon>
        <taxon>Chironomidae</taxon>
        <taxon>Clunio</taxon>
    </lineage>
</organism>
<keyword evidence="2" id="KW-1185">Reference proteome</keyword>
<accession>A0A1J1I686</accession>
<dbReference type="AlphaFoldDB" id="A0A1J1I686"/>
<name>A0A1J1I686_9DIPT</name>
<dbReference type="Proteomes" id="UP000183832">
    <property type="component" value="Unassembled WGS sequence"/>
</dbReference>